<dbReference type="CDD" id="cd18098">
    <property type="entry name" value="SpoU-like"/>
    <property type="match status" value="1"/>
</dbReference>
<keyword evidence="6" id="KW-1133">Transmembrane helix</keyword>
<reference evidence="8 9" key="1">
    <citation type="submission" date="2024-10" db="EMBL/GenBank/DDBJ databases">
        <title>Updated reference genomes for cyclostephanoid diatoms.</title>
        <authorList>
            <person name="Roberts W.R."/>
            <person name="Alverson A.J."/>
        </authorList>
    </citation>
    <scope>NUCLEOTIDE SEQUENCE [LARGE SCALE GENOMIC DNA]</scope>
    <source>
        <strain evidence="8 9">AJA228-03</strain>
    </source>
</reference>
<evidence type="ECO:0000256" key="6">
    <source>
        <dbReference type="SAM" id="Phobius"/>
    </source>
</evidence>
<evidence type="ECO:0000313" key="8">
    <source>
        <dbReference type="EMBL" id="KAL3816784.1"/>
    </source>
</evidence>
<organism evidence="8 9">
    <name type="scientific">Cyclostephanos tholiformis</name>
    <dbReference type="NCBI Taxonomy" id="382380"/>
    <lineage>
        <taxon>Eukaryota</taxon>
        <taxon>Sar</taxon>
        <taxon>Stramenopiles</taxon>
        <taxon>Ochrophyta</taxon>
        <taxon>Bacillariophyta</taxon>
        <taxon>Coscinodiscophyceae</taxon>
        <taxon>Thalassiosirophycidae</taxon>
        <taxon>Stephanodiscales</taxon>
        <taxon>Stephanodiscaceae</taxon>
        <taxon>Cyclostephanos</taxon>
    </lineage>
</organism>
<dbReference type="GO" id="GO:0008168">
    <property type="term" value="F:methyltransferase activity"/>
    <property type="evidence" value="ECO:0007669"/>
    <property type="project" value="UniProtKB-KW"/>
</dbReference>
<feature type="domain" description="tRNA/rRNA methyltransferase SpoU type" evidence="7">
    <location>
        <begin position="346"/>
        <end position="475"/>
    </location>
</feature>
<evidence type="ECO:0000259" key="7">
    <source>
        <dbReference type="Pfam" id="PF00588"/>
    </source>
</evidence>
<protein>
    <recommendedName>
        <fullName evidence="7">tRNA/rRNA methyltransferase SpoU type domain-containing protein</fullName>
    </recommendedName>
</protein>
<feature type="compositionally biased region" description="Acidic residues" evidence="5">
    <location>
        <begin position="254"/>
        <end position="270"/>
    </location>
</feature>
<dbReference type="Pfam" id="PF00588">
    <property type="entry name" value="SpoU_methylase"/>
    <property type="match status" value="1"/>
</dbReference>
<evidence type="ECO:0000256" key="4">
    <source>
        <dbReference type="ARBA" id="ARBA00022691"/>
    </source>
</evidence>
<comment type="similarity">
    <text evidence="1">Belongs to the class IV-like SAM-binding methyltransferase superfamily. RNA methyltransferase TrmH family.</text>
</comment>
<comment type="caution">
    <text evidence="8">The sequence shown here is derived from an EMBL/GenBank/DDBJ whole genome shotgun (WGS) entry which is preliminary data.</text>
</comment>
<dbReference type="PANTHER" id="PTHR42786:SF6">
    <property type="entry name" value="TRNA_RRNA METHYLTRANSFERASE SPOU TYPE DOMAIN-CONTAINING PROTEIN"/>
    <property type="match status" value="1"/>
</dbReference>
<dbReference type="InterPro" id="IPR029028">
    <property type="entry name" value="Alpha/beta_knot_MTases"/>
</dbReference>
<proteinExistence type="inferred from homology"/>
<dbReference type="InterPro" id="IPR004384">
    <property type="entry name" value="RNA_MeTrfase_TrmJ/LasT"/>
</dbReference>
<dbReference type="GO" id="GO:0032259">
    <property type="term" value="P:methylation"/>
    <property type="evidence" value="ECO:0007669"/>
    <property type="project" value="UniProtKB-KW"/>
</dbReference>
<sequence length="488" mass="52868">MSRRRRHRPSRDGGCHQSMIHAAIIVSFAISMILPAESLLSPATATSIKASRRHQQQFTCPSSSEATSSRRGNPVCHSRSSSLINLAGRDSQSSMSSSRRRMSIVKSDAPDDANVARDGPPGGTSSSVLAGMPIGPIVVVSASSSSSSSSSYPPADIVLRYMYEGGHLSQGRICHLRLPSAAVAIDDDDDAAVVLPIASVMRALRDDGVDLDLFYAAAYEHETSGGGWMPLEVGAATFESVELRRRRGRRRWDEDDDDDDEEDDDDDDGRDVDGARIRDPATIDLKLFRRPRVPPPPMNTLGRIGDADDERSVCRVEHSYDALGAISASVPCGKVAVDGYFGIGIIHPKSCENVGTLWRSAYQLGASVLYTIGGRYKPSSADTLNVPARLPLIELDDWNSFANWAAPKAAVWVAIEMGGTPLSDYVHPRNAIYILGSEDHGVPTSVLRGCREVVSLESELYGSYNVAVAGSIVMYDRMTKMRKEATKR</sequence>
<name>A0ABD3RX47_9STRA</name>
<keyword evidence="4" id="KW-0949">S-adenosyl-L-methionine</keyword>
<gene>
    <name evidence="8" type="ORF">ACHAXA_001522</name>
</gene>
<keyword evidence="6" id="KW-0472">Membrane</keyword>
<evidence type="ECO:0000256" key="5">
    <source>
        <dbReference type="SAM" id="MobiDB-lite"/>
    </source>
</evidence>
<feature type="region of interest" description="Disordered" evidence="5">
    <location>
        <begin position="52"/>
        <end position="128"/>
    </location>
</feature>
<dbReference type="SUPFAM" id="SSF75217">
    <property type="entry name" value="alpha/beta knot"/>
    <property type="match status" value="1"/>
</dbReference>
<dbReference type="AlphaFoldDB" id="A0ABD3RX47"/>
<keyword evidence="6" id="KW-0812">Transmembrane</keyword>
<feature type="compositionally biased region" description="Polar residues" evidence="5">
    <location>
        <begin position="56"/>
        <end position="71"/>
    </location>
</feature>
<dbReference type="EMBL" id="JALLPB020000132">
    <property type="protein sequence ID" value="KAL3816784.1"/>
    <property type="molecule type" value="Genomic_DNA"/>
</dbReference>
<dbReference type="InterPro" id="IPR001537">
    <property type="entry name" value="SpoU_MeTrfase"/>
</dbReference>
<keyword evidence="3" id="KW-0808">Transferase</keyword>
<dbReference type="Gene3D" id="3.40.1280.10">
    <property type="match status" value="1"/>
</dbReference>
<dbReference type="InterPro" id="IPR029026">
    <property type="entry name" value="tRNA_m1G_MTases_N"/>
</dbReference>
<accession>A0ABD3RX47</accession>
<dbReference type="Proteomes" id="UP001530377">
    <property type="component" value="Unassembled WGS sequence"/>
</dbReference>
<evidence type="ECO:0000256" key="2">
    <source>
        <dbReference type="ARBA" id="ARBA00022603"/>
    </source>
</evidence>
<feature type="region of interest" description="Disordered" evidence="5">
    <location>
        <begin position="248"/>
        <end position="275"/>
    </location>
</feature>
<evidence type="ECO:0000256" key="3">
    <source>
        <dbReference type="ARBA" id="ARBA00022679"/>
    </source>
</evidence>
<evidence type="ECO:0000313" key="9">
    <source>
        <dbReference type="Proteomes" id="UP001530377"/>
    </source>
</evidence>
<feature type="transmembrane region" description="Helical" evidence="6">
    <location>
        <begin position="20"/>
        <end position="40"/>
    </location>
</feature>
<evidence type="ECO:0000256" key="1">
    <source>
        <dbReference type="ARBA" id="ARBA00007228"/>
    </source>
</evidence>
<keyword evidence="9" id="KW-1185">Reference proteome</keyword>
<keyword evidence="2" id="KW-0489">Methyltransferase</keyword>
<dbReference type="PANTHER" id="PTHR42786">
    <property type="entry name" value="TRNA/RRNA METHYLTRANSFERASE"/>
    <property type="match status" value="1"/>
</dbReference>